<keyword evidence="2" id="KW-1185">Reference proteome</keyword>
<dbReference type="Proteomes" id="UP000587760">
    <property type="component" value="Unassembled WGS sequence"/>
</dbReference>
<comment type="caution">
    <text evidence="1">The sequence shown here is derived from an EMBL/GenBank/DDBJ whole genome shotgun (WGS) entry which is preliminary data.</text>
</comment>
<dbReference type="InterPro" id="IPR026002">
    <property type="entry name" value="ATC_hydrolase-like"/>
</dbReference>
<dbReference type="EMBL" id="JACHGJ010000003">
    <property type="protein sequence ID" value="MBB6480456.1"/>
    <property type="molecule type" value="Genomic_DNA"/>
</dbReference>
<accession>A0A841R9K9</accession>
<sequence>MLKTTIDRIAKPSIPLILYGQLKGYESRPFAVLLKILFSTGSLSRKISDRYPRDLRKVSALIYSIYHHYANEMDNRRALALTKALTIPFALSVQMANFRYVESDRSFTDLIQYQKRTNSDGPTRMNKMTIVEENDRNYIFEIRGECCFFNIFSALGAPELTTVFCETDNAIFNIYRPDEITFERSGTGKRIVDGASACTFICRSNGGD</sequence>
<gene>
    <name evidence="1" type="ORF">HNR50_002119</name>
</gene>
<reference evidence="1 2" key="1">
    <citation type="submission" date="2020-08" db="EMBL/GenBank/DDBJ databases">
        <title>Genomic Encyclopedia of Type Strains, Phase IV (KMG-IV): sequencing the most valuable type-strain genomes for metagenomic binning, comparative biology and taxonomic classification.</title>
        <authorList>
            <person name="Goeker M."/>
        </authorList>
    </citation>
    <scope>NUCLEOTIDE SEQUENCE [LARGE SCALE GENOMIC DNA]</scope>
    <source>
        <strain evidence="1 2">DSM 2461</strain>
    </source>
</reference>
<dbReference type="AlphaFoldDB" id="A0A841R9K9"/>
<evidence type="ECO:0000313" key="2">
    <source>
        <dbReference type="Proteomes" id="UP000587760"/>
    </source>
</evidence>
<name>A0A841R9K9_9SPIO</name>
<evidence type="ECO:0008006" key="3">
    <source>
        <dbReference type="Google" id="ProtNLM"/>
    </source>
</evidence>
<dbReference type="RefSeq" id="WP_184746703.1">
    <property type="nucleotide sequence ID" value="NZ_JACHGJ010000003.1"/>
</dbReference>
<protein>
    <recommendedName>
        <fullName evidence="3">L-2-amino-thiazoline-4-carboxylic acid hydrolase</fullName>
    </recommendedName>
</protein>
<organism evidence="1 2">
    <name type="scientific">Spirochaeta isovalerica</name>
    <dbReference type="NCBI Taxonomy" id="150"/>
    <lineage>
        <taxon>Bacteria</taxon>
        <taxon>Pseudomonadati</taxon>
        <taxon>Spirochaetota</taxon>
        <taxon>Spirochaetia</taxon>
        <taxon>Spirochaetales</taxon>
        <taxon>Spirochaetaceae</taxon>
        <taxon>Spirochaeta</taxon>
    </lineage>
</organism>
<proteinExistence type="predicted"/>
<evidence type="ECO:0000313" key="1">
    <source>
        <dbReference type="EMBL" id="MBB6480456.1"/>
    </source>
</evidence>
<dbReference type="Pfam" id="PF14196">
    <property type="entry name" value="ATC_hydrolase"/>
    <property type="match status" value="1"/>
</dbReference>